<name>A0A9W9MGR0_9EURO</name>
<dbReference type="AlphaFoldDB" id="A0A9W9MGR0"/>
<reference evidence="2" key="1">
    <citation type="submission" date="2022-11" db="EMBL/GenBank/DDBJ databases">
        <authorList>
            <person name="Petersen C."/>
        </authorList>
    </citation>
    <scope>NUCLEOTIDE SEQUENCE</scope>
    <source>
        <strain evidence="2">IBT 20477</strain>
    </source>
</reference>
<gene>
    <name evidence="2" type="ORF">N7449_005770</name>
</gene>
<dbReference type="Proteomes" id="UP001150942">
    <property type="component" value="Unassembled WGS sequence"/>
</dbReference>
<keyword evidence="3" id="KW-1185">Reference proteome</keyword>
<accession>A0A9W9MGR0</accession>
<feature type="region of interest" description="Disordered" evidence="1">
    <location>
        <begin position="1"/>
        <end position="27"/>
    </location>
</feature>
<dbReference type="EMBL" id="JAPQKQ010000004">
    <property type="protein sequence ID" value="KAJ5200967.1"/>
    <property type="molecule type" value="Genomic_DNA"/>
</dbReference>
<evidence type="ECO:0000313" key="2">
    <source>
        <dbReference type="EMBL" id="KAJ5200967.1"/>
    </source>
</evidence>
<proteinExistence type="predicted"/>
<reference evidence="2" key="2">
    <citation type="journal article" date="2023" name="IMA Fungus">
        <title>Comparative genomic study of the Penicillium genus elucidates a diverse pangenome and 15 lateral gene transfer events.</title>
        <authorList>
            <person name="Petersen C."/>
            <person name="Sorensen T."/>
            <person name="Nielsen M.R."/>
            <person name="Sondergaard T.E."/>
            <person name="Sorensen J.L."/>
            <person name="Fitzpatrick D.A."/>
            <person name="Frisvad J.C."/>
            <person name="Nielsen K.L."/>
        </authorList>
    </citation>
    <scope>NUCLEOTIDE SEQUENCE</scope>
    <source>
        <strain evidence="2">IBT 20477</strain>
    </source>
</reference>
<evidence type="ECO:0000256" key="1">
    <source>
        <dbReference type="SAM" id="MobiDB-lite"/>
    </source>
</evidence>
<organism evidence="2 3">
    <name type="scientific">Penicillium cf. viridicatum</name>
    <dbReference type="NCBI Taxonomy" id="2972119"/>
    <lineage>
        <taxon>Eukaryota</taxon>
        <taxon>Fungi</taxon>
        <taxon>Dikarya</taxon>
        <taxon>Ascomycota</taxon>
        <taxon>Pezizomycotina</taxon>
        <taxon>Eurotiomycetes</taxon>
        <taxon>Eurotiomycetidae</taxon>
        <taxon>Eurotiales</taxon>
        <taxon>Aspergillaceae</taxon>
        <taxon>Penicillium</taxon>
    </lineage>
</organism>
<sequence>MSNTQFAGFEFPSPSFPSVLHPKKRPDSTKIEGLAMFELRSGEPSLSARPETPYFQVETEKTDSSRSVQEAWVARSLLSLEDPPARYNWDRNGTIFREDGKRTNA</sequence>
<protein>
    <submittedName>
        <fullName evidence="2">Uncharacterized protein</fullName>
    </submittedName>
</protein>
<comment type="caution">
    <text evidence="2">The sequence shown here is derived from an EMBL/GenBank/DDBJ whole genome shotgun (WGS) entry which is preliminary data.</text>
</comment>
<evidence type="ECO:0000313" key="3">
    <source>
        <dbReference type="Proteomes" id="UP001150942"/>
    </source>
</evidence>